<sequence precursor="true">MIFRCASLLCLLMTATYALATDHDGAQVVSFYGYDDCIRLSNDRVTVTLCPAAGGRVLEYSLDGTNMMYLPSGDEGWRYSEDMKRGPMNAGRFDIGPEKVVRRGPLLWMGQWQGVIVGPRAATLTSQVDPLSGVRLVRSFALSADSSRLICTQTIDNVSEQLVSLCHWSRTFAVGNGIAVIPRSPRGRFPSGYVMYPDGKTISINPQDSQITVSTDHVIIKGAPQFPKLGFDSHRGWLAYLAPTDQVFVKRFATFPDRSYNEVAGLTASVWYPKDREMVELEPIGPAENLAAGESASFTEEWWLLERPFPQDKQIDGKAIDQFVDRHTEEPSAPLSR</sequence>
<dbReference type="EMBL" id="CP036526">
    <property type="protein sequence ID" value="QDT11487.1"/>
    <property type="molecule type" value="Genomic_DNA"/>
</dbReference>
<evidence type="ECO:0000256" key="2">
    <source>
        <dbReference type="SAM" id="SignalP"/>
    </source>
</evidence>
<evidence type="ECO:0000313" key="3">
    <source>
        <dbReference type="EMBL" id="QDT11487.1"/>
    </source>
</evidence>
<dbReference type="Proteomes" id="UP000319817">
    <property type="component" value="Chromosome"/>
</dbReference>
<organism evidence="3 4">
    <name type="scientific">Stieleria marina</name>
    <dbReference type="NCBI Taxonomy" id="1930275"/>
    <lineage>
        <taxon>Bacteria</taxon>
        <taxon>Pseudomonadati</taxon>
        <taxon>Planctomycetota</taxon>
        <taxon>Planctomycetia</taxon>
        <taxon>Pirellulales</taxon>
        <taxon>Pirellulaceae</taxon>
        <taxon>Stieleria</taxon>
    </lineage>
</organism>
<keyword evidence="2" id="KW-0732">Signal</keyword>
<name>A0A517NWI5_9BACT</name>
<dbReference type="RefSeq" id="WP_145419313.1">
    <property type="nucleotide sequence ID" value="NZ_CP036526.1"/>
</dbReference>
<dbReference type="OrthoDB" id="184858at2"/>
<evidence type="ECO:0000256" key="1">
    <source>
        <dbReference type="SAM" id="MobiDB-lite"/>
    </source>
</evidence>
<protein>
    <recommendedName>
        <fullName evidence="5">Secreted protein</fullName>
    </recommendedName>
</protein>
<feature type="compositionally biased region" description="Basic and acidic residues" evidence="1">
    <location>
        <begin position="315"/>
        <end position="330"/>
    </location>
</feature>
<evidence type="ECO:0000313" key="4">
    <source>
        <dbReference type="Proteomes" id="UP000319817"/>
    </source>
</evidence>
<proteinExistence type="predicted"/>
<evidence type="ECO:0008006" key="5">
    <source>
        <dbReference type="Google" id="ProtNLM"/>
    </source>
</evidence>
<feature type="chain" id="PRO_5021735923" description="Secreted protein" evidence="2">
    <location>
        <begin position="21"/>
        <end position="337"/>
    </location>
</feature>
<keyword evidence="4" id="KW-1185">Reference proteome</keyword>
<gene>
    <name evidence="3" type="ORF">K239x_34850</name>
</gene>
<feature type="region of interest" description="Disordered" evidence="1">
    <location>
        <begin position="315"/>
        <end position="337"/>
    </location>
</feature>
<reference evidence="3 4" key="1">
    <citation type="submission" date="2019-02" db="EMBL/GenBank/DDBJ databases">
        <title>Deep-cultivation of Planctomycetes and their phenomic and genomic characterization uncovers novel biology.</title>
        <authorList>
            <person name="Wiegand S."/>
            <person name="Jogler M."/>
            <person name="Boedeker C."/>
            <person name="Pinto D."/>
            <person name="Vollmers J."/>
            <person name="Rivas-Marin E."/>
            <person name="Kohn T."/>
            <person name="Peeters S.H."/>
            <person name="Heuer A."/>
            <person name="Rast P."/>
            <person name="Oberbeckmann S."/>
            <person name="Bunk B."/>
            <person name="Jeske O."/>
            <person name="Meyerdierks A."/>
            <person name="Storesund J.E."/>
            <person name="Kallscheuer N."/>
            <person name="Luecker S."/>
            <person name="Lage O.M."/>
            <person name="Pohl T."/>
            <person name="Merkel B.J."/>
            <person name="Hornburger P."/>
            <person name="Mueller R.-W."/>
            <person name="Bruemmer F."/>
            <person name="Labrenz M."/>
            <person name="Spormann A.M."/>
            <person name="Op den Camp H."/>
            <person name="Overmann J."/>
            <person name="Amann R."/>
            <person name="Jetten M.S.M."/>
            <person name="Mascher T."/>
            <person name="Medema M.H."/>
            <person name="Devos D.P."/>
            <person name="Kaster A.-K."/>
            <person name="Ovreas L."/>
            <person name="Rohde M."/>
            <person name="Galperin M.Y."/>
            <person name="Jogler C."/>
        </authorList>
    </citation>
    <scope>NUCLEOTIDE SEQUENCE [LARGE SCALE GENOMIC DNA]</scope>
    <source>
        <strain evidence="3 4">K23_9</strain>
    </source>
</reference>
<dbReference type="AlphaFoldDB" id="A0A517NWI5"/>
<accession>A0A517NWI5</accession>
<feature type="signal peptide" evidence="2">
    <location>
        <begin position="1"/>
        <end position="20"/>
    </location>
</feature>